<evidence type="ECO:0000256" key="2">
    <source>
        <dbReference type="ARBA" id="ARBA00023235"/>
    </source>
</evidence>
<dbReference type="RefSeq" id="WP_307061864.1">
    <property type="nucleotide sequence ID" value="NZ_JAUSUH010000007.1"/>
</dbReference>
<keyword evidence="2 3" id="KW-0413">Isomerase</keyword>
<dbReference type="Gene3D" id="1.50.10.10">
    <property type="match status" value="1"/>
</dbReference>
<comment type="caution">
    <text evidence="3">The sequence shown here is derived from an EMBL/GenBank/DDBJ whole genome shotgun (WGS) entry which is preliminary data.</text>
</comment>
<dbReference type="Pfam" id="PF07221">
    <property type="entry name" value="GlcNAc_2-epim"/>
    <property type="match status" value="1"/>
</dbReference>
<dbReference type="PANTHER" id="PTHR15108">
    <property type="entry name" value="N-ACYLGLUCOSAMINE-2-EPIMERASE"/>
    <property type="match status" value="1"/>
</dbReference>
<comment type="similarity">
    <text evidence="1">Belongs to the N-acylglucosamine 2-epimerase family.</text>
</comment>
<sequence length="397" mass="44181">MTTLFAPAPPADLSAWLKDRFIPRWVERTCRPGIRGYVEEIPATAHGQPLPSEHTTMVTGRLVYTFSMAYQFDPSPQTLRGAEHGLAFLLDSCRLSSGHFAHRVGRDGQVIDPRGDLYDIAFVLLALGGYSAATGKTAVLAVAEEIATRLDSDWLDALGGYRDPAGAGLLRLQYPQMHLFEACQMLAAVDPDGGWLQRAERIVDLAARLVDDHGAIDEWYGPRWDALAPEKRQREIGHHFEWAWLLFVYATKTGSKPALQLARRLFNFGFRATGMPSAGPDQTIPNSIDAWSHPTSASRPLWPTIELAKASLAIATLDEHADHDALALRSFEIMLSQMDRSNDLWVNEIDSNNSSLNSSLSARSLYHIIPFLIFFSNSKYFGNYPEKASILQPFRGR</sequence>
<evidence type="ECO:0000313" key="3">
    <source>
        <dbReference type="EMBL" id="MDQ0348765.1"/>
    </source>
</evidence>
<evidence type="ECO:0000256" key="1">
    <source>
        <dbReference type="ARBA" id="ARBA00008558"/>
    </source>
</evidence>
<accession>A0ABU0DK11</accession>
<dbReference type="InterPro" id="IPR012341">
    <property type="entry name" value="6hp_glycosidase-like_sf"/>
</dbReference>
<proteinExistence type="inferred from homology"/>
<keyword evidence="4" id="KW-1185">Reference proteome</keyword>
<dbReference type="GO" id="GO:0004476">
    <property type="term" value="F:mannose-6-phosphate isomerase activity"/>
    <property type="evidence" value="ECO:0007669"/>
    <property type="project" value="UniProtKB-EC"/>
</dbReference>
<dbReference type="Proteomes" id="UP001238467">
    <property type="component" value="Unassembled WGS sequence"/>
</dbReference>
<organism evidence="3 4">
    <name type="scientific">Ancylobacter vacuolatus</name>
    <dbReference type="NCBI Taxonomy" id="223389"/>
    <lineage>
        <taxon>Bacteria</taxon>
        <taxon>Pseudomonadati</taxon>
        <taxon>Pseudomonadota</taxon>
        <taxon>Alphaproteobacteria</taxon>
        <taxon>Hyphomicrobiales</taxon>
        <taxon>Xanthobacteraceae</taxon>
        <taxon>Ancylobacter</taxon>
    </lineage>
</organism>
<reference evidence="3 4" key="1">
    <citation type="submission" date="2023-07" db="EMBL/GenBank/DDBJ databases">
        <title>Genomic Encyclopedia of Type Strains, Phase IV (KMG-IV): sequencing the most valuable type-strain genomes for metagenomic binning, comparative biology and taxonomic classification.</title>
        <authorList>
            <person name="Goeker M."/>
        </authorList>
    </citation>
    <scope>NUCLEOTIDE SEQUENCE [LARGE SCALE GENOMIC DNA]</scope>
    <source>
        <strain evidence="3 4">DSM 1277</strain>
    </source>
</reference>
<evidence type="ECO:0000313" key="4">
    <source>
        <dbReference type="Proteomes" id="UP001238467"/>
    </source>
</evidence>
<dbReference type="EC" id="5.3.1.8" evidence="3"/>
<dbReference type="InterPro" id="IPR008928">
    <property type="entry name" value="6-hairpin_glycosidase_sf"/>
</dbReference>
<gene>
    <name evidence="3" type="ORF">J2S76_003199</name>
</gene>
<dbReference type="InterPro" id="IPR010819">
    <property type="entry name" value="AGE/CE"/>
</dbReference>
<protein>
    <submittedName>
        <fullName evidence="3">Mannose-6-phosphate isomerase</fullName>
        <ecNumber evidence="3">5.3.1.8</ecNumber>
    </submittedName>
</protein>
<name>A0ABU0DK11_9HYPH</name>
<dbReference type="EMBL" id="JAUSUH010000007">
    <property type="protein sequence ID" value="MDQ0348765.1"/>
    <property type="molecule type" value="Genomic_DNA"/>
</dbReference>
<dbReference type="SUPFAM" id="SSF48208">
    <property type="entry name" value="Six-hairpin glycosidases"/>
    <property type="match status" value="1"/>
</dbReference>